<dbReference type="InterPro" id="IPR006181">
    <property type="entry name" value="D-amino_acid_oxidase_CS"/>
</dbReference>
<evidence type="ECO:0000313" key="9">
    <source>
        <dbReference type="EMBL" id="GLB39080.1"/>
    </source>
</evidence>
<dbReference type="AlphaFoldDB" id="A0A9P3PNF2"/>
<proteinExistence type="inferred from homology"/>
<feature type="chain" id="PRO_5040399867" evidence="7">
    <location>
        <begin position="23"/>
        <end position="374"/>
    </location>
</feature>
<dbReference type="PROSITE" id="PS00677">
    <property type="entry name" value="DAO"/>
    <property type="match status" value="1"/>
</dbReference>
<protein>
    <submittedName>
        <fullName evidence="9">FAD dependent oxidoreductase</fullName>
    </submittedName>
</protein>
<dbReference type="GO" id="GO:0071949">
    <property type="term" value="F:FAD binding"/>
    <property type="evidence" value="ECO:0007669"/>
    <property type="project" value="InterPro"/>
</dbReference>
<gene>
    <name evidence="9" type="ORF">LshimejAT787_0602420</name>
</gene>
<reference evidence="9" key="1">
    <citation type="submission" date="2022-07" db="EMBL/GenBank/DDBJ databases">
        <title>The genome of Lyophyllum shimeji provides insight into the initial evolution of ectomycorrhizal fungal genome.</title>
        <authorList>
            <person name="Kobayashi Y."/>
            <person name="Shibata T."/>
            <person name="Hirakawa H."/>
            <person name="Shigenobu S."/>
            <person name="Nishiyama T."/>
            <person name="Yamada A."/>
            <person name="Hasebe M."/>
            <person name="Kawaguchi M."/>
        </authorList>
    </citation>
    <scope>NUCLEOTIDE SEQUENCE</scope>
    <source>
        <strain evidence="9">AT787</strain>
    </source>
</reference>
<evidence type="ECO:0000313" key="10">
    <source>
        <dbReference type="Proteomes" id="UP001063166"/>
    </source>
</evidence>
<dbReference type="Gene3D" id="3.40.50.720">
    <property type="entry name" value="NAD(P)-binding Rossmann-like Domain"/>
    <property type="match status" value="1"/>
</dbReference>
<dbReference type="InterPro" id="IPR023209">
    <property type="entry name" value="DAO"/>
</dbReference>
<feature type="signal peptide" evidence="7">
    <location>
        <begin position="1"/>
        <end position="22"/>
    </location>
</feature>
<feature type="domain" description="FAD dependent oxidoreductase" evidence="8">
    <location>
        <begin position="8"/>
        <end position="354"/>
    </location>
</feature>
<comment type="similarity">
    <text evidence="2">Belongs to the DAMOX/DASOX family.</text>
</comment>
<evidence type="ECO:0000256" key="2">
    <source>
        <dbReference type="ARBA" id="ARBA00006730"/>
    </source>
</evidence>
<keyword evidence="4 6" id="KW-0274">FAD</keyword>
<dbReference type="PANTHER" id="PTHR11530:SF11">
    <property type="entry name" value="D-ASPARTATE OXIDASE"/>
    <property type="match status" value="1"/>
</dbReference>
<dbReference type="SUPFAM" id="SSF54373">
    <property type="entry name" value="FAD-linked reductases, C-terminal domain"/>
    <property type="match status" value="1"/>
</dbReference>
<evidence type="ECO:0000259" key="8">
    <source>
        <dbReference type="Pfam" id="PF01266"/>
    </source>
</evidence>
<dbReference type="PIRSF" id="PIRSF000189">
    <property type="entry name" value="D-aa_oxidase"/>
    <property type="match status" value="1"/>
</dbReference>
<organism evidence="9 10">
    <name type="scientific">Lyophyllum shimeji</name>
    <name type="common">Hon-shimeji</name>
    <name type="synonym">Tricholoma shimeji</name>
    <dbReference type="NCBI Taxonomy" id="47721"/>
    <lineage>
        <taxon>Eukaryota</taxon>
        <taxon>Fungi</taxon>
        <taxon>Dikarya</taxon>
        <taxon>Basidiomycota</taxon>
        <taxon>Agaricomycotina</taxon>
        <taxon>Agaricomycetes</taxon>
        <taxon>Agaricomycetidae</taxon>
        <taxon>Agaricales</taxon>
        <taxon>Tricholomatineae</taxon>
        <taxon>Lyophyllaceae</taxon>
        <taxon>Lyophyllum</taxon>
    </lineage>
</organism>
<dbReference type="Gene3D" id="3.30.9.10">
    <property type="entry name" value="D-Amino Acid Oxidase, subunit A, domain 2"/>
    <property type="match status" value="1"/>
</dbReference>
<dbReference type="InterPro" id="IPR006076">
    <property type="entry name" value="FAD-dep_OxRdtase"/>
</dbReference>
<evidence type="ECO:0000256" key="7">
    <source>
        <dbReference type="SAM" id="SignalP"/>
    </source>
</evidence>
<keyword evidence="5" id="KW-0560">Oxidoreductase</keyword>
<evidence type="ECO:0000256" key="5">
    <source>
        <dbReference type="ARBA" id="ARBA00023002"/>
    </source>
</evidence>
<comment type="caution">
    <text evidence="9">The sequence shown here is derived from an EMBL/GenBank/DDBJ whole genome shotgun (WGS) entry which is preliminary data.</text>
</comment>
<feature type="binding site" evidence="6">
    <location>
        <position position="168"/>
    </location>
    <ligand>
        <name>FAD</name>
        <dbReference type="ChEBI" id="CHEBI:57692"/>
    </ligand>
</feature>
<accession>A0A9P3PNF2</accession>
<evidence type="ECO:0000256" key="3">
    <source>
        <dbReference type="ARBA" id="ARBA00022630"/>
    </source>
</evidence>
<keyword evidence="3" id="KW-0285">Flavoprotein</keyword>
<sequence>MAGVGPKKIIVLGAGVIGLTTAIKIQESGGYHVTIVADTLPSDPKTIKYTSHWAGAHHVSLAGSDMRQRQMDRETFETLWELSAPGNPAEKCFLRLPQEEYHCEERPRPDVLEIMPEYRELQQDTPAWPATAVHGAAFKTVTIDTPVYLTYLMSRFLAGGGAVVRGSVQHIAQLVESGAHAINPDEADPASPDAIVVCAGLGARALGGVEDKDVYPIRGQTVLLRAPWIRFGRTLSTVKGTWTYVIPRRSGDVIVGGTLGPDDWHPRPRPETTRDILQRVLALCPEIAPPDIRAVREPTIDDVLPIVIEEGCGLRPGRKGGIRLEVDDGGKVPIVHNYGHGGYGYISSWGSASIALGLLASALKKRDPVLSAKL</sequence>
<dbReference type="EMBL" id="BRPK01000006">
    <property type="protein sequence ID" value="GLB39080.1"/>
    <property type="molecule type" value="Genomic_DNA"/>
</dbReference>
<evidence type="ECO:0000256" key="4">
    <source>
        <dbReference type="ARBA" id="ARBA00022827"/>
    </source>
</evidence>
<dbReference type="OrthoDB" id="2015447at2759"/>
<keyword evidence="10" id="KW-1185">Reference proteome</keyword>
<dbReference type="PANTHER" id="PTHR11530">
    <property type="entry name" value="D-AMINO ACID OXIDASE"/>
    <property type="match status" value="1"/>
</dbReference>
<evidence type="ECO:0000256" key="6">
    <source>
        <dbReference type="PIRSR" id="PIRSR000189-1"/>
    </source>
</evidence>
<feature type="binding site" evidence="6">
    <location>
        <position position="315"/>
    </location>
    <ligand>
        <name>D-dopa</name>
        <dbReference type="ChEBI" id="CHEBI:149689"/>
    </ligand>
</feature>
<dbReference type="GO" id="GO:0005737">
    <property type="term" value="C:cytoplasm"/>
    <property type="evidence" value="ECO:0007669"/>
    <property type="project" value="TreeGrafter"/>
</dbReference>
<dbReference type="GO" id="GO:0019478">
    <property type="term" value="P:D-amino acid catabolic process"/>
    <property type="evidence" value="ECO:0007669"/>
    <property type="project" value="TreeGrafter"/>
</dbReference>
<dbReference type="SUPFAM" id="SSF51971">
    <property type="entry name" value="Nucleotide-binding domain"/>
    <property type="match status" value="1"/>
</dbReference>
<feature type="binding site" evidence="6">
    <location>
        <begin position="50"/>
        <end position="51"/>
    </location>
    <ligand>
        <name>FAD</name>
        <dbReference type="ChEBI" id="CHEBI:57692"/>
    </ligand>
</feature>
<name>A0A9P3PNF2_LYOSH</name>
<evidence type="ECO:0000256" key="1">
    <source>
        <dbReference type="ARBA" id="ARBA00001974"/>
    </source>
</evidence>
<feature type="binding site" evidence="6">
    <location>
        <position position="342"/>
    </location>
    <ligand>
        <name>D-dopa</name>
        <dbReference type="ChEBI" id="CHEBI:149689"/>
    </ligand>
</feature>
<keyword evidence="7" id="KW-0732">Signal</keyword>
<dbReference type="Proteomes" id="UP001063166">
    <property type="component" value="Unassembled WGS sequence"/>
</dbReference>
<comment type="cofactor">
    <cofactor evidence="1 6">
        <name>FAD</name>
        <dbReference type="ChEBI" id="CHEBI:57692"/>
    </cofactor>
</comment>
<dbReference type="Pfam" id="PF01266">
    <property type="entry name" value="DAO"/>
    <property type="match status" value="1"/>
</dbReference>
<dbReference type="GO" id="GO:0003884">
    <property type="term" value="F:D-amino-acid oxidase activity"/>
    <property type="evidence" value="ECO:0007669"/>
    <property type="project" value="InterPro"/>
</dbReference>